<protein>
    <submittedName>
        <fullName evidence="6">Serpin</fullName>
    </submittedName>
</protein>
<dbReference type="InterPro" id="IPR042178">
    <property type="entry name" value="Serpin_sf_1"/>
</dbReference>
<dbReference type="PANTHER" id="PTHR11461:SF278">
    <property type="entry name" value="SERINE PROTEASE INHIBITOR 88EA"/>
    <property type="match status" value="1"/>
</dbReference>
<evidence type="ECO:0000259" key="5">
    <source>
        <dbReference type="SMART" id="SM00093"/>
    </source>
</evidence>
<dbReference type="SUPFAM" id="SSF56574">
    <property type="entry name" value="Serpins"/>
    <property type="match status" value="1"/>
</dbReference>
<evidence type="ECO:0000313" key="6">
    <source>
        <dbReference type="EMBL" id="AEL22816.1"/>
    </source>
</evidence>
<dbReference type="EMBL" id="JN205110">
    <property type="protein sequence ID" value="AEL22816.1"/>
    <property type="molecule type" value="mRNA"/>
</dbReference>
<feature type="signal peptide" evidence="4">
    <location>
        <begin position="1"/>
        <end position="19"/>
    </location>
</feature>
<feature type="domain" description="Serpin" evidence="5">
    <location>
        <begin position="44"/>
        <end position="416"/>
    </location>
</feature>
<keyword evidence="4" id="KW-0732">Signal</keyword>
<dbReference type="PANTHER" id="PTHR11461">
    <property type="entry name" value="SERINE PROTEASE INHIBITOR, SERPIN"/>
    <property type="match status" value="1"/>
</dbReference>
<organism evidence="6">
    <name type="scientific">Paralithodes camtschaticus</name>
    <name type="common">Red king crab</name>
    <name type="synonym">Maja camtschatica</name>
    <dbReference type="NCBI Taxonomy" id="6741"/>
    <lineage>
        <taxon>Eukaryota</taxon>
        <taxon>Metazoa</taxon>
        <taxon>Ecdysozoa</taxon>
        <taxon>Arthropoda</taxon>
        <taxon>Crustacea</taxon>
        <taxon>Multicrustacea</taxon>
        <taxon>Malacostraca</taxon>
        <taxon>Eumalacostraca</taxon>
        <taxon>Eucarida</taxon>
        <taxon>Decapoda</taxon>
        <taxon>Pleocyemata</taxon>
        <taxon>Anomura</taxon>
        <taxon>Paguroidea</taxon>
        <taxon>Lithodidae</taxon>
        <taxon>Paralithodes</taxon>
    </lineage>
</organism>
<dbReference type="GO" id="GO:0004867">
    <property type="term" value="F:serine-type endopeptidase inhibitor activity"/>
    <property type="evidence" value="ECO:0007669"/>
    <property type="project" value="UniProtKB-KW"/>
</dbReference>
<evidence type="ECO:0000256" key="2">
    <source>
        <dbReference type="ARBA" id="ARBA00022900"/>
    </source>
</evidence>
<evidence type="ECO:0000256" key="1">
    <source>
        <dbReference type="ARBA" id="ARBA00022690"/>
    </source>
</evidence>
<keyword evidence="2" id="KW-0722">Serine protease inhibitor</keyword>
<name>G1FJ11_PARCM</name>
<accession>G1FJ11</accession>
<dbReference type="InterPro" id="IPR042185">
    <property type="entry name" value="Serpin_sf_2"/>
</dbReference>
<keyword evidence="1" id="KW-0646">Protease inhibitor</keyword>
<feature type="chain" id="PRO_5003412376" evidence="4">
    <location>
        <begin position="20"/>
        <end position="418"/>
    </location>
</feature>
<proteinExistence type="evidence at transcript level"/>
<comment type="similarity">
    <text evidence="3">Belongs to the serpin family.</text>
</comment>
<dbReference type="Gene3D" id="2.30.39.10">
    <property type="entry name" value="Alpha-1-antitrypsin, domain 1"/>
    <property type="match status" value="1"/>
</dbReference>
<dbReference type="PROSITE" id="PS00284">
    <property type="entry name" value="SERPIN"/>
    <property type="match status" value="1"/>
</dbReference>
<dbReference type="InterPro" id="IPR000215">
    <property type="entry name" value="Serpin_fam"/>
</dbReference>
<evidence type="ECO:0000256" key="4">
    <source>
        <dbReference type="SAM" id="SignalP"/>
    </source>
</evidence>
<dbReference type="InterPro" id="IPR023796">
    <property type="entry name" value="Serpin_dom"/>
</dbReference>
<reference evidence="6" key="1">
    <citation type="submission" date="2011-07" db="EMBL/GenBank/DDBJ databases">
        <title>Serine proteinase inhibitor of Paralithodes camtschaticus (red king crab).</title>
        <authorList>
            <person name="Shagin D.A."/>
            <person name="Shagina I.A."/>
            <person name="Rudenskaya G.N."/>
        </authorList>
    </citation>
    <scope>NUCLEOTIDE SEQUENCE</scope>
    <source>
        <tissue evidence="6">Hepatopancreas</tissue>
    </source>
</reference>
<dbReference type="GO" id="GO:0005615">
    <property type="term" value="C:extracellular space"/>
    <property type="evidence" value="ECO:0007669"/>
    <property type="project" value="InterPro"/>
</dbReference>
<dbReference type="Gene3D" id="3.30.497.10">
    <property type="entry name" value="Antithrombin, subunit I, domain 2"/>
    <property type="match status" value="1"/>
</dbReference>
<dbReference type="InterPro" id="IPR036186">
    <property type="entry name" value="Serpin_sf"/>
</dbReference>
<sequence length="418" mass="46259">MYALLLPILLLGFAGQAQPQCLAANGVLPTQVNTNLAGIAGFGIDLYKQLPQITAGGKRDNHFFSPYSLWSALSLAYMGANGNSATQLRKALRLSSKADTLKLVNILKLINKRRAQRPSNFTLQDANRVYVDDEVVLKNDIQKHLLGLLQVVDFADTVGSANLINNFVATTTNNLIPTILTSQDLIDGLMVIVNAVYFKGKWTYTFEQRDTRNRNFFTTPNAAPQSIPMMTQMANLKYSESAQIGARILELPYSGGLIFMYVLLPATEGEAGWNNMVGALNGQTLHQALWGPSNFVQRKVDVLLPKFKVEKMLRDELRDGLRGMGVTDIFNSTYADLSCFSIRPDLVISKTIHKAFVDISEEGTEAAAATALIAVTRSGHSQRQDITRFHLDRPFMYLIVDKLTKNLLFLGTYMDPSA</sequence>
<evidence type="ECO:0000256" key="3">
    <source>
        <dbReference type="RuleBase" id="RU000411"/>
    </source>
</evidence>
<dbReference type="SMART" id="SM00093">
    <property type="entry name" value="SERPIN"/>
    <property type="match status" value="1"/>
</dbReference>
<dbReference type="Pfam" id="PF00079">
    <property type="entry name" value="Serpin"/>
    <property type="match status" value="1"/>
</dbReference>
<dbReference type="InterPro" id="IPR023795">
    <property type="entry name" value="Serpin_CS"/>
</dbReference>
<dbReference type="AlphaFoldDB" id="G1FJ11"/>